<keyword evidence="1" id="KW-0175">Coiled coil</keyword>
<proteinExistence type="predicted"/>
<reference evidence="2 3" key="1">
    <citation type="submission" date="2018-05" db="EMBL/GenBank/DDBJ databases">
        <title>Coraliomargarita sinensis sp. nov., isolated from a marine solar saltern.</title>
        <authorList>
            <person name="Zhou L.Y."/>
        </authorList>
    </citation>
    <scope>NUCLEOTIDE SEQUENCE [LARGE SCALE GENOMIC DNA]</scope>
    <source>
        <strain evidence="2 3">WN38</strain>
    </source>
</reference>
<evidence type="ECO:0008006" key="4">
    <source>
        <dbReference type="Google" id="ProtNLM"/>
    </source>
</evidence>
<gene>
    <name evidence="2" type="ORF">DDZ13_01325</name>
</gene>
<evidence type="ECO:0000313" key="3">
    <source>
        <dbReference type="Proteomes" id="UP000247099"/>
    </source>
</evidence>
<protein>
    <recommendedName>
        <fullName evidence="4">DUF3450 domain-containing protein</fullName>
    </recommendedName>
</protein>
<organism evidence="2 3">
    <name type="scientific">Coraliomargarita sinensis</name>
    <dbReference type="NCBI Taxonomy" id="2174842"/>
    <lineage>
        <taxon>Bacteria</taxon>
        <taxon>Pseudomonadati</taxon>
        <taxon>Verrucomicrobiota</taxon>
        <taxon>Opitutia</taxon>
        <taxon>Puniceicoccales</taxon>
        <taxon>Coraliomargaritaceae</taxon>
        <taxon>Coraliomargarita</taxon>
    </lineage>
</organism>
<comment type="caution">
    <text evidence="2">The sequence shown here is derived from an EMBL/GenBank/DDBJ whole genome shotgun (WGS) entry which is preliminary data.</text>
</comment>
<dbReference type="InParanoid" id="A0A317ZQ47"/>
<name>A0A317ZQ47_9BACT</name>
<accession>A0A317ZQ47</accession>
<keyword evidence="3" id="KW-1185">Reference proteome</keyword>
<dbReference type="Proteomes" id="UP000247099">
    <property type="component" value="Unassembled WGS sequence"/>
</dbReference>
<dbReference type="InterPro" id="IPR016866">
    <property type="entry name" value="UCP028069"/>
</dbReference>
<dbReference type="Pfam" id="PF11932">
    <property type="entry name" value="DUF3450"/>
    <property type="match status" value="1"/>
</dbReference>
<evidence type="ECO:0000256" key="1">
    <source>
        <dbReference type="SAM" id="Coils"/>
    </source>
</evidence>
<dbReference type="AlphaFoldDB" id="A0A317ZQ47"/>
<feature type="coiled-coil region" evidence="1">
    <location>
        <begin position="79"/>
        <end position="113"/>
    </location>
</feature>
<evidence type="ECO:0000313" key="2">
    <source>
        <dbReference type="EMBL" id="PXA05541.1"/>
    </source>
</evidence>
<dbReference type="EMBL" id="QHJQ01000001">
    <property type="protein sequence ID" value="PXA05541.1"/>
    <property type="molecule type" value="Genomic_DNA"/>
</dbReference>
<sequence>MNRPIDSVSFSEQVNTIFMIPIIYRKPLRSFLCVASLLWGTNPLLSSPEALDTARATVKEWAATEKAISREAAEWSGRKILLQDLIEVAQQRMDRLQAELEKGQDSLSASDEARAKLLDREEAVAVEAEQIENFLADLEARLQALRPQLPEPLEKELAPIYQRIPADPAETTLALGERMRTAVSLLAKIRQFDGKLTLAESLKMLPGSDEVASVRTLYIGLGQAYYLAPEDAGYGSPGPEGWVWQSELKLRKAIQEVIVLAEGGAMEPKFVDLPVVLSSAKGGAE</sequence>